<evidence type="ECO:0000256" key="1">
    <source>
        <dbReference type="ARBA" id="ARBA00004123"/>
    </source>
</evidence>
<feature type="compositionally biased region" description="Polar residues" evidence="9">
    <location>
        <begin position="546"/>
        <end position="560"/>
    </location>
</feature>
<keyword evidence="5 8" id="KW-0103">Bromodomain</keyword>
<dbReference type="InterPro" id="IPR001487">
    <property type="entry name" value="Bromodomain"/>
</dbReference>
<keyword evidence="6" id="KW-0804">Transcription</keyword>
<feature type="region of interest" description="Disordered" evidence="9">
    <location>
        <begin position="399"/>
        <end position="422"/>
    </location>
</feature>
<dbReference type="PROSITE" id="PS50014">
    <property type="entry name" value="BROMODOMAIN_2"/>
    <property type="match status" value="2"/>
</dbReference>
<dbReference type="PRINTS" id="PR00503">
    <property type="entry name" value="BROMODOMAIN"/>
</dbReference>
<proteinExistence type="predicted"/>
<dbReference type="GO" id="GO:0006338">
    <property type="term" value="P:chromatin remodeling"/>
    <property type="evidence" value="ECO:0007669"/>
    <property type="project" value="InterPro"/>
</dbReference>
<evidence type="ECO:0000256" key="4">
    <source>
        <dbReference type="ARBA" id="ARBA00023015"/>
    </source>
</evidence>
<feature type="compositionally biased region" description="Polar residues" evidence="9">
    <location>
        <begin position="467"/>
        <end position="480"/>
    </location>
</feature>
<dbReference type="InterPro" id="IPR018359">
    <property type="entry name" value="Bromodomain_CS"/>
</dbReference>
<evidence type="ECO:0000256" key="2">
    <source>
        <dbReference type="ARBA" id="ARBA00022737"/>
    </source>
</evidence>
<feature type="domain" description="Bromo" evidence="10">
    <location>
        <begin position="267"/>
        <end position="341"/>
    </location>
</feature>
<dbReference type="InterPro" id="IPR037382">
    <property type="entry name" value="Rsc/polybromo"/>
</dbReference>
<dbReference type="FunFam" id="1.20.920.10:FF:000083">
    <property type="entry name" value="WGS project CABT00000000 data, contig 2.8"/>
    <property type="match status" value="1"/>
</dbReference>
<dbReference type="Pfam" id="PF00439">
    <property type="entry name" value="Bromodomain"/>
    <property type="match status" value="2"/>
</dbReference>
<evidence type="ECO:0000256" key="5">
    <source>
        <dbReference type="ARBA" id="ARBA00023117"/>
    </source>
</evidence>
<organism evidence="11 12">
    <name type="scientific">Periconia digitata</name>
    <dbReference type="NCBI Taxonomy" id="1303443"/>
    <lineage>
        <taxon>Eukaryota</taxon>
        <taxon>Fungi</taxon>
        <taxon>Dikarya</taxon>
        <taxon>Ascomycota</taxon>
        <taxon>Pezizomycotina</taxon>
        <taxon>Dothideomycetes</taxon>
        <taxon>Pleosporomycetidae</taxon>
        <taxon>Pleosporales</taxon>
        <taxon>Massarineae</taxon>
        <taxon>Periconiaceae</taxon>
        <taxon>Periconia</taxon>
    </lineage>
</organism>
<keyword evidence="7" id="KW-0539">Nucleus</keyword>
<feature type="compositionally biased region" description="Basic and acidic residues" evidence="9">
    <location>
        <begin position="193"/>
        <end position="203"/>
    </location>
</feature>
<dbReference type="InterPro" id="IPR036427">
    <property type="entry name" value="Bromodomain-like_sf"/>
</dbReference>
<keyword evidence="12" id="KW-1185">Reference proteome</keyword>
<evidence type="ECO:0000256" key="9">
    <source>
        <dbReference type="SAM" id="MobiDB-lite"/>
    </source>
</evidence>
<dbReference type="PANTHER" id="PTHR16062:SF21">
    <property type="entry name" value="CHROMATIN STRUCTURE-REMODELING COMPLEX SUBUNIT RSC1-RELATED"/>
    <property type="match status" value="1"/>
</dbReference>
<reference evidence="11" key="1">
    <citation type="submission" date="2023-01" db="EMBL/GenBank/DDBJ databases">
        <authorList>
            <person name="Van Ghelder C."/>
            <person name="Rancurel C."/>
        </authorList>
    </citation>
    <scope>NUCLEOTIDE SEQUENCE</scope>
    <source>
        <strain evidence="11">CNCM I-4278</strain>
    </source>
</reference>
<accession>A0A9W4U634</accession>
<comment type="subcellular location">
    <subcellularLocation>
        <location evidence="1">Nucleus</location>
    </subcellularLocation>
</comment>
<dbReference type="AlphaFoldDB" id="A0A9W4U634"/>
<dbReference type="GO" id="GO:0016586">
    <property type="term" value="C:RSC-type complex"/>
    <property type="evidence" value="ECO:0007669"/>
    <property type="project" value="InterPro"/>
</dbReference>
<keyword evidence="3" id="KW-0156">Chromatin regulator</keyword>
<dbReference type="GO" id="GO:0003682">
    <property type="term" value="F:chromatin binding"/>
    <property type="evidence" value="ECO:0007669"/>
    <property type="project" value="TreeGrafter"/>
</dbReference>
<dbReference type="Proteomes" id="UP001152607">
    <property type="component" value="Unassembled WGS sequence"/>
</dbReference>
<evidence type="ECO:0000256" key="8">
    <source>
        <dbReference type="PROSITE-ProRule" id="PRU00035"/>
    </source>
</evidence>
<dbReference type="SUPFAM" id="SSF47370">
    <property type="entry name" value="Bromodomain"/>
    <property type="match status" value="2"/>
</dbReference>
<feature type="region of interest" description="Disordered" evidence="9">
    <location>
        <begin position="1"/>
        <end position="45"/>
    </location>
</feature>
<feature type="region of interest" description="Disordered" evidence="9">
    <location>
        <begin position="375"/>
        <end position="394"/>
    </location>
</feature>
<evidence type="ECO:0000256" key="7">
    <source>
        <dbReference type="ARBA" id="ARBA00023242"/>
    </source>
</evidence>
<evidence type="ECO:0000256" key="3">
    <source>
        <dbReference type="ARBA" id="ARBA00022853"/>
    </source>
</evidence>
<comment type="caution">
    <text evidence="11">The sequence shown here is derived from an EMBL/GenBank/DDBJ whole genome shotgun (WGS) entry which is preliminary data.</text>
</comment>
<feature type="region of interest" description="Disordered" evidence="9">
    <location>
        <begin position="436"/>
        <end position="491"/>
    </location>
</feature>
<feature type="domain" description="Bromo" evidence="10">
    <location>
        <begin position="64"/>
        <end position="134"/>
    </location>
</feature>
<evidence type="ECO:0000259" key="10">
    <source>
        <dbReference type="PROSITE" id="PS50014"/>
    </source>
</evidence>
<feature type="compositionally biased region" description="Polar residues" evidence="9">
    <location>
        <begin position="210"/>
        <end position="226"/>
    </location>
</feature>
<name>A0A9W4U634_9PLEO</name>
<evidence type="ECO:0000313" key="12">
    <source>
        <dbReference type="Proteomes" id="UP001152607"/>
    </source>
</evidence>
<feature type="region of interest" description="Disordered" evidence="9">
    <location>
        <begin position="168"/>
        <end position="236"/>
    </location>
</feature>
<dbReference type="InterPro" id="IPR054551">
    <property type="entry name" value="RSC4_Ig-like"/>
</dbReference>
<feature type="compositionally biased region" description="Polar residues" evidence="9">
    <location>
        <begin position="437"/>
        <end position="450"/>
    </location>
</feature>
<feature type="region of interest" description="Disordered" evidence="9">
    <location>
        <begin position="523"/>
        <end position="564"/>
    </location>
</feature>
<dbReference type="Gene3D" id="1.20.920.10">
    <property type="entry name" value="Bromodomain-like"/>
    <property type="match status" value="2"/>
</dbReference>
<feature type="compositionally biased region" description="Low complexity" evidence="9">
    <location>
        <begin position="375"/>
        <end position="390"/>
    </location>
</feature>
<dbReference type="PROSITE" id="PS00633">
    <property type="entry name" value="BROMODOMAIN_1"/>
    <property type="match status" value="1"/>
</dbReference>
<keyword evidence="2" id="KW-0677">Repeat</keyword>
<sequence>MESAAKRKAASNAAGESEGRPLKRQKVPADGDGTEDAGTNETVESTTALGLRFLESLKNAKDKNGRPIATHFLTLPDKESIPEYYEVIKLPIALETIEGKLKRGEYSNLAQVESDQKRLVNNAKSYNDKKSVIFEDAERIRKTASNWMVKHNPAYRTHGYQAVPTPIPGEDPVPFGKPIPRVQPSTPRTAVKKTPDTSTDRPRRAAAAVASQSMTPAPSKLRQSASVVPADGPDDNQDFAGKSFQQAQEQIIRELMEYTDPDGLLIFSPFVNLPNRALRDYYQLIKEPVSLQRVHKRVRGIQGRGDPTDITEYKSWDAFAKIVSMIWKNARTYNEDGSELYNVSIELEEMFNKRLEEAKAKVPEPPQPKLKLNMSTAAAAPSTPTPTAAPKQQLKLKLRQSPVSDANTPRGRSSATPGFIVDNEALLRQQRHVMESMNGTRSSRPSSAGKSGTPVANPFNGAKGASSAASPLPITQTKTAASPPATNGIKRDVQSPALNAIRPGSNAPDGQVQRVNVPQQTPHGVLALPQGSSRPASGSPLPHTPYGQQASHLSQSQQPPTYYVPPVAPHFENFRSQPLKSVDEALIPKITLVTHPILGLPKPWSTAIPANKQKTSHSVTLMLPQAHNYLQVIPKVPIALTNRLYRIFVTVNGSKSMEVSRLPVTAGINGTMPNGYEGGKKKGEPAYDAKLMSGVNRIEIEIVAEKDRKGKPESKDPKEHVDVEKCTVFVHLMRS</sequence>
<feature type="compositionally biased region" description="Polar residues" evidence="9">
    <location>
        <begin position="401"/>
        <end position="416"/>
    </location>
</feature>
<dbReference type="SMART" id="SM00297">
    <property type="entry name" value="BROMO"/>
    <property type="match status" value="2"/>
</dbReference>
<dbReference type="CDD" id="cd04369">
    <property type="entry name" value="Bromodomain"/>
    <property type="match status" value="2"/>
</dbReference>
<dbReference type="OrthoDB" id="6017at2759"/>
<keyword evidence="4" id="KW-0805">Transcription regulation</keyword>
<protein>
    <recommendedName>
        <fullName evidence="10">Bromo domain-containing protein</fullName>
    </recommendedName>
</protein>
<dbReference type="Pfam" id="PF22994">
    <property type="entry name" value="RSC4_Ig_like"/>
    <property type="match status" value="1"/>
</dbReference>
<dbReference type="GO" id="GO:0006368">
    <property type="term" value="P:transcription elongation by RNA polymerase II"/>
    <property type="evidence" value="ECO:0007669"/>
    <property type="project" value="TreeGrafter"/>
</dbReference>
<dbReference type="PANTHER" id="PTHR16062">
    <property type="entry name" value="SWI/SNF-RELATED"/>
    <property type="match status" value="1"/>
</dbReference>
<evidence type="ECO:0000256" key="6">
    <source>
        <dbReference type="ARBA" id="ARBA00023163"/>
    </source>
</evidence>
<evidence type="ECO:0000313" key="11">
    <source>
        <dbReference type="EMBL" id="CAI6281041.1"/>
    </source>
</evidence>
<gene>
    <name evidence="11" type="ORF">PDIGIT_LOCUS2110</name>
</gene>
<dbReference type="EMBL" id="CAOQHR010000001">
    <property type="protein sequence ID" value="CAI6281041.1"/>
    <property type="molecule type" value="Genomic_DNA"/>
</dbReference>
<feature type="compositionally biased region" description="Pro residues" evidence="9">
    <location>
        <begin position="168"/>
        <end position="177"/>
    </location>
</feature>